<dbReference type="RefSeq" id="XP_059602767.1">
    <property type="nucleotide sequence ID" value="XM_059745114.1"/>
</dbReference>
<reference evidence="1" key="2">
    <citation type="submission" date="2025-08" db="UniProtKB">
        <authorList>
            <consortium name="RefSeq"/>
        </authorList>
    </citation>
    <scope>IDENTIFICATION</scope>
</reference>
<organism evidence="1">
    <name type="scientific">Aspergillus niger</name>
    <dbReference type="NCBI Taxonomy" id="5061"/>
    <lineage>
        <taxon>Eukaryota</taxon>
        <taxon>Fungi</taxon>
        <taxon>Dikarya</taxon>
        <taxon>Ascomycota</taxon>
        <taxon>Pezizomycotina</taxon>
        <taxon>Eurotiomycetes</taxon>
        <taxon>Eurotiomycetidae</taxon>
        <taxon>Eurotiales</taxon>
        <taxon>Aspergillaceae</taxon>
        <taxon>Aspergillus</taxon>
        <taxon>Aspergillus subgen. Circumdati</taxon>
    </lineage>
</organism>
<sequence length="220" mass="23772">MASCARPSVCLRRSMHTQSVTALQAAALLTFSPTMFLVFVHNVLGAARVSVGSETHCPLQQTSPWQPASHLLEMRLAMPLDKQSCGDGVVVDQTSLARSRIHGWSYSAIRARELASLTPAVEGETPADRLEGEVISASKGLIWNPREESRILGWAFLGSGPPPAAGDDGDAGWDEINDFMMMWLTIVDVIDSKFYRTGGDNPAQVLSGLPLLDVSTYSTQ</sequence>
<dbReference type="KEGG" id="ang:An16g04810"/>
<dbReference type="GeneID" id="84593406"/>
<reference evidence="1" key="1">
    <citation type="submission" date="2025-02" db="EMBL/GenBank/DDBJ databases">
        <authorList>
            <consortium name="NCBI Genome Project"/>
        </authorList>
    </citation>
    <scope>NUCLEOTIDE SEQUENCE</scope>
</reference>
<gene>
    <name evidence="1" type="ORF">An16g04810</name>
</gene>
<proteinExistence type="predicted"/>
<accession>A0AAJ8E0R8</accession>
<dbReference type="VEuPathDB" id="FungiDB:An16g04810"/>
<evidence type="ECO:0000313" key="1">
    <source>
        <dbReference type="RefSeq" id="XP_059602767.1"/>
    </source>
</evidence>
<dbReference type="AlphaFoldDB" id="A0AAJ8E0R8"/>
<name>A0AAJ8E0R8_ASPNG</name>
<protein>
    <submittedName>
        <fullName evidence="1">Uncharacterized protein</fullName>
    </submittedName>
</protein>